<evidence type="ECO:0000313" key="14">
    <source>
        <dbReference type="Ensembl" id="ENSGWIP00000022055.1"/>
    </source>
</evidence>
<dbReference type="PANTHER" id="PTHR12183">
    <property type="entry name" value="MITOCHONDRIAL UBIQUITIN LIGASE ACTIVATOR OF NFKB 1"/>
    <property type="match status" value="1"/>
</dbReference>
<evidence type="ECO:0000256" key="2">
    <source>
        <dbReference type="ARBA" id="ARBA00004141"/>
    </source>
</evidence>
<comment type="catalytic activity">
    <reaction evidence="1">
        <text>S-ubiquitinyl-[E2 ubiquitin-conjugating enzyme]-L-cysteine + [acceptor protein]-L-lysine = [E2 ubiquitin-conjugating enzyme]-L-cysteine + N(6)-ubiquitinyl-[acceptor protein]-L-lysine.</text>
        <dbReference type="EC" id="2.3.2.27"/>
    </reaction>
</comment>
<evidence type="ECO:0000256" key="4">
    <source>
        <dbReference type="ARBA" id="ARBA00022679"/>
    </source>
</evidence>
<reference evidence="14" key="2">
    <citation type="submission" date="2025-08" db="UniProtKB">
        <authorList>
            <consortium name="Ensembl"/>
        </authorList>
    </citation>
    <scope>IDENTIFICATION</scope>
</reference>
<keyword evidence="6" id="KW-0479">Metal-binding</keyword>
<evidence type="ECO:0000256" key="8">
    <source>
        <dbReference type="ARBA" id="ARBA00022786"/>
    </source>
</evidence>
<evidence type="ECO:0000256" key="10">
    <source>
        <dbReference type="ARBA" id="ARBA00022989"/>
    </source>
</evidence>
<dbReference type="GO" id="GO:0016567">
    <property type="term" value="P:protein ubiquitination"/>
    <property type="evidence" value="ECO:0007669"/>
    <property type="project" value="InterPro"/>
</dbReference>
<keyword evidence="8" id="KW-0833">Ubl conjugation pathway</keyword>
<reference evidence="14" key="3">
    <citation type="submission" date="2025-09" db="UniProtKB">
        <authorList>
            <consortium name="Ensembl"/>
        </authorList>
    </citation>
    <scope>IDENTIFICATION</scope>
</reference>
<dbReference type="InterPro" id="IPR022170">
    <property type="entry name" value="MUL1-like"/>
</dbReference>
<evidence type="ECO:0000256" key="1">
    <source>
        <dbReference type="ARBA" id="ARBA00000900"/>
    </source>
</evidence>
<dbReference type="Pfam" id="PF12483">
    <property type="entry name" value="GIDE"/>
    <property type="match status" value="1"/>
</dbReference>
<feature type="domain" description="E3 Ubiquitin ligase MUL1-like" evidence="13">
    <location>
        <begin position="77"/>
        <end position="215"/>
    </location>
</feature>
<keyword evidence="9" id="KW-0862">Zinc</keyword>
<evidence type="ECO:0000256" key="5">
    <source>
        <dbReference type="ARBA" id="ARBA00022692"/>
    </source>
</evidence>
<dbReference type="AlphaFoldDB" id="A0A8C5EI76"/>
<proteinExistence type="predicted"/>
<feature type="transmembrane region" description="Helical" evidence="12">
    <location>
        <begin position="20"/>
        <end position="53"/>
    </location>
</feature>
<dbReference type="GO" id="GO:0016020">
    <property type="term" value="C:membrane"/>
    <property type="evidence" value="ECO:0007669"/>
    <property type="project" value="UniProtKB-SubCell"/>
</dbReference>
<accession>A0A8C5EI76</accession>
<name>A0A8C5EI76_GOUWI</name>
<keyword evidence="5 12" id="KW-0812">Transmembrane</keyword>
<reference evidence="14" key="1">
    <citation type="submission" date="2020-06" db="EMBL/GenBank/DDBJ databases">
        <authorList>
            <consortium name="Wellcome Sanger Institute Data Sharing"/>
        </authorList>
    </citation>
    <scope>NUCLEOTIDE SEQUENCE [LARGE SCALE GENOMIC DNA]</scope>
</reference>
<keyword evidence="15" id="KW-1185">Reference proteome</keyword>
<dbReference type="EC" id="2.3.2.27" evidence="3"/>
<evidence type="ECO:0000256" key="3">
    <source>
        <dbReference type="ARBA" id="ARBA00012483"/>
    </source>
</evidence>
<keyword evidence="10 12" id="KW-1133">Transmembrane helix</keyword>
<dbReference type="Proteomes" id="UP000694680">
    <property type="component" value="Chromosome 18"/>
</dbReference>
<evidence type="ECO:0000256" key="6">
    <source>
        <dbReference type="ARBA" id="ARBA00022723"/>
    </source>
</evidence>
<evidence type="ECO:0000313" key="15">
    <source>
        <dbReference type="Proteomes" id="UP000694680"/>
    </source>
</evidence>
<dbReference type="GO" id="GO:0061630">
    <property type="term" value="F:ubiquitin protein ligase activity"/>
    <property type="evidence" value="ECO:0007669"/>
    <property type="project" value="UniProtKB-EC"/>
</dbReference>
<comment type="subcellular location">
    <subcellularLocation>
        <location evidence="2">Membrane</location>
        <topology evidence="2">Multi-pass membrane protein</topology>
    </subcellularLocation>
</comment>
<evidence type="ECO:0000256" key="12">
    <source>
        <dbReference type="SAM" id="Phobius"/>
    </source>
</evidence>
<evidence type="ECO:0000256" key="7">
    <source>
        <dbReference type="ARBA" id="ARBA00022771"/>
    </source>
</evidence>
<dbReference type="InterPro" id="IPR051652">
    <property type="entry name" value="MDM2_MDM4_MUL1"/>
</dbReference>
<keyword evidence="4" id="KW-0808">Transferase</keyword>
<evidence type="ECO:0000256" key="9">
    <source>
        <dbReference type="ARBA" id="ARBA00022833"/>
    </source>
</evidence>
<dbReference type="PANTHER" id="PTHR12183:SF6">
    <property type="entry name" value="RING-TYPE E3 UBIQUITIN TRANSFERASE"/>
    <property type="match status" value="1"/>
</dbReference>
<protein>
    <recommendedName>
        <fullName evidence="3">RING-type E3 ubiquitin transferase</fullName>
        <ecNumber evidence="3">2.3.2.27</ecNumber>
    </recommendedName>
</protein>
<sequence length="229" mass="25687">MRVSKTLLGLLLDDVSNMLSLKVIVVLLMCLVTNSLQCVLTIPLLFATLLGTVKSIGEPLRSRFYNNTLGVLHEYRLLWRSWSCPCVFLSSMVPFVLVGSDETTVRVENPFHASGDYMEIIKKKFYDRVWAFPSAYHISGVKPFGYMETEKMLKVGTTLTGIGELIMDRDENLSLRPPINGAKYLLSLGDFSNVKDEALSSTFWWKVQSGFFALAGVAMDRKTNQTIPA</sequence>
<dbReference type="GO" id="GO:0008270">
    <property type="term" value="F:zinc ion binding"/>
    <property type="evidence" value="ECO:0007669"/>
    <property type="project" value="UniProtKB-KW"/>
</dbReference>
<keyword evidence="7" id="KW-0863">Zinc-finger</keyword>
<dbReference type="Ensembl" id="ENSGWIT00000024181.1">
    <property type="protein sequence ID" value="ENSGWIP00000022055.1"/>
    <property type="gene ID" value="ENSGWIG00000011852.1"/>
</dbReference>
<evidence type="ECO:0000259" key="13">
    <source>
        <dbReference type="Pfam" id="PF12483"/>
    </source>
</evidence>
<organism evidence="14 15">
    <name type="scientific">Gouania willdenowi</name>
    <name type="common">Blunt-snouted clingfish</name>
    <name type="synonym">Lepadogaster willdenowi</name>
    <dbReference type="NCBI Taxonomy" id="441366"/>
    <lineage>
        <taxon>Eukaryota</taxon>
        <taxon>Metazoa</taxon>
        <taxon>Chordata</taxon>
        <taxon>Craniata</taxon>
        <taxon>Vertebrata</taxon>
        <taxon>Euteleostomi</taxon>
        <taxon>Actinopterygii</taxon>
        <taxon>Neopterygii</taxon>
        <taxon>Teleostei</taxon>
        <taxon>Neoteleostei</taxon>
        <taxon>Acanthomorphata</taxon>
        <taxon>Ovalentaria</taxon>
        <taxon>Blenniimorphae</taxon>
        <taxon>Blenniiformes</taxon>
        <taxon>Gobiesocoidei</taxon>
        <taxon>Gobiesocidae</taxon>
        <taxon>Gobiesocinae</taxon>
        <taxon>Gouania</taxon>
    </lineage>
</organism>
<keyword evidence="11 12" id="KW-0472">Membrane</keyword>
<evidence type="ECO:0000256" key="11">
    <source>
        <dbReference type="ARBA" id="ARBA00023136"/>
    </source>
</evidence>